<evidence type="ECO:0000256" key="19">
    <source>
        <dbReference type="ARBA" id="ARBA00061609"/>
    </source>
</evidence>
<evidence type="ECO:0000313" key="25">
    <source>
        <dbReference type="Proteomes" id="UP000037151"/>
    </source>
</evidence>
<dbReference type="GO" id="GO:0008168">
    <property type="term" value="F:methyltransferase activity"/>
    <property type="evidence" value="ECO:0007669"/>
    <property type="project" value="UniProtKB-KW"/>
</dbReference>
<dbReference type="PROSITE" id="PS00041">
    <property type="entry name" value="HTH_ARAC_FAMILY_1"/>
    <property type="match status" value="1"/>
</dbReference>
<dbReference type="Pfam" id="PF12833">
    <property type="entry name" value="HTH_18"/>
    <property type="match status" value="1"/>
</dbReference>
<dbReference type="FunFam" id="3.40.10.10:FF:000001">
    <property type="entry name" value="DNA-3-methyladenine glycosylase 2"/>
    <property type="match status" value="1"/>
</dbReference>
<protein>
    <recommendedName>
        <fullName evidence="21">Probable bifunctional transcriptional activator/DNA repair enzyme AlkA</fullName>
        <ecNumber evidence="20">2.1.1.n11</ecNumber>
        <ecNumber evidence="3">3.2.2.21</ecNumber>
    </recommendedName>
    <alternativeName>
        <fullName evidence="22">Regulatory protein AlkA</fullName>
    </alternativeName>
</protein>
<keyword evidence="12" id="KW-0010">Activator</keyword>
<dbReference type="GO" id="GO:0032131">
    <property type="term" value="F:alkylated DNA binding"/>
    <property type="evidence" value="ECO:0007669"/>
    <property type="project" value="TreeGrafter"/>
</dbReference>
<dbReference type="SMART" id="SM00342">
    <property type="entry name" value="HTH_ARAC"/>
    <property type="match status" value="1"/>
</dbReference>
<dbReference type="GO" id="GO:0006285">
    <property type="term" value="P:base-excision repair, AP site formation"/>
    <property type="evidence" value="ECO:0007669"/>
    <property type="project" value="TreeGrafter"/>
</dbReference>
<sequence>MQNGMHTDRDRCVRAVQSKDARFDGWFFTAVHTTGIYCRPSCPAVPPKPRNMTFYPSAAACQQAGFRACKRCRPDTSPGSPEWNHRADAVARAMRLIADGVVDRDGVTGLATRLGYSTRQVERQLLAELGAGPLALARAQRAQTARILIETSELPMADVAFAAGFSSIRTFNDTVREVFALAPTELRSRAPKSAKGTPGALQLRLPFRAPLNPDNLFGHLAATAVPGVEEWLPHSPNGVGGTPTGAFRRTLRLPYGHGIVALTPRPDHIACRLTLSDLRDLTVATSRCRRMLDLDADPVAVDDQLRTDPVLAPLVDKAPGRRVPRTVDEAEFAVRAVLGQQVSTAAARTHAARLVTAYGDPVDDPEGGLTHLFPTPEALAGLDPETLAMPRTRRTTFTTLVAQLADGTLHLGPESDWTETRARLLGLPGFGPWTVDVIAMRALGDPDAFLPTDLGVRRAAQELGLPATPAALTARAAAWRPWRAYAVQYLWATDDHPINFLPA</sequence>
<dbReference type="Pfam" id="PF06029">
    <property type="entry name" value="AlkA_N"/>
    <property type="match status" value="1"/>
</dbReference>
<comment type="similarity">
    <text evidence="19">In the C-terminal section; belongs to the alkylbase DNA glycosidase AlkA family.</text>
</comment>
<evidence type="ECO:0000256" key="20">
    <source>
        <dbReference type="ARBA" id="ARBA00067013"/>
    </source>
</evidence>
<keyword evidence="11" id="KW-0238">DNA-binding</keyword>
<evidence type="ECO:0000256" key="11">
    <source>
        <dbReference type="ARBA" id="ARBA00023125"/>
    </source>
</evidence>
<dbReference type="InterPro" id="IPR018062">
    <property type="entry name" value="HTH_AraC-typ_CS"/>
</dbReference>
<dbReference type="GO" id="GO:0008725">
    <property type="term" value="F:DNA-3-methyladenine glycosylase activity"/>
    <property type="evidence" value="ECO:0007669"/>
    <property type="project" value="TreeGrafter"/>
</dbReference>
<dbReference type="EMBL" id="JPPY01000245">
    <property type="protein sequence ID" value="KND24327.1"/>
    <property type="molecule type" value="Genomic_DNA"/>
</dbReference>
<keyword evidence="14" id="KW-0234">DNA repair</keyword>
<dbReference type="EC" id="2.1.1.n11" evidence="20"/>
<dbReference type="SUPFAM" id="SSF57884">
    <property type="entry name" value="Ada DNA repair protein, N-terminal domain (N-Ada 10)"/>
    <property type="match status" value="1"/>
</dbReference>
<reference evidence="25" key="1">
    <citation type="submission" date="2014-07" db="EMBL/GenBank/DDBJ databases">
        <title>Genome sequencing of plant-pathogenic Streptomyces species.</title>
        <authorList>
            <person name="Harrison J."/>
            <person name="Sapp M."/>
            <person name="Thwaites R."/>
            <person name="Studholme D.J."/>
        </authorList>
    </citation>
    <scope>NUCLEOTIDE SEQUENCE [LARGE SCALE GENOMIC DNA]</scope>
    <source>
        <strain evidence="25">NCPPB 4445</strain>
    </source>
</reference>
<dbReference type="Gene3D" id="3.40.10.10">
    <property type="entry name" value="DNA Methylphosphotriester Repair Domain"/>
    <property type="match status" value="1"/>
</dbReference>
<dbReference type="PANTHER" id="PTHR43003:SF13">
    <property type="entry name" value="DNA-3-METHYLADENINE GLYCOSYLASE 2"/>
    <property type="match status" value="1"/>
</dbReference>
<dbReference type="GO" id="GO:0005737">
    <property type="term" value="C:cytoplasm"/>
    <property type="evidence" value="ECO:0007669"/>
    <property type="project" value="TreeGrafter"/>
</dbReference>
<dbReference type="AlphaFoldDB" id="A0A0L0JF14"/>
<dbReference type="PATRIC" id="fig|42234.21.peg.8790"/>
<dbReference type="InterPro" id="IPR009057">
    <property type="entry name" value="Homeodomain-like_sf"/>
</dbReference>
<dbReference type="InterPro" id="IPR011257">
    <property type="entry name" value="DNA_glycosylase"/>
</dbReference>
<dbReference type="EC" id="3.2.2.21" evidence="3"/>
<evidence type="ECO:0000256" key="10">
    <source>
        <dbReference type="ARBA" id="ARBA00023015"/>
    </source>
</evidence>
<evidence type="ECO:0000256" key="12">
    <source>
        <dbReference type="ARBA" id="ARBA00023159"/>
    </source>
</evidence>
<name>A0A0L0JF14_9ACTN</name>
<dbReference type="SMART" id="SM00478">
    <property type="entry name" value="ENDO3c"/>
    <property type="match status" value="1"/>
</dbReference>
<dbReference type="PROSITE" id="PS01124">
    <property type="entry name" value="HTH_ARAC_FAMILY_2"/>
    <property type="match status" value="1"/>
</dbReference>
<dbReference type="InterPro" id="IPR003265">
    <property type="entry name" value="HhH-GPD_domain"/>
</dbReference>
<evidence type="ECO:0000256" key="1">
    <source>
        <dbReference type="ARBA" id="ARBA00000086"/>
    </source>
</evidence>
<dbReference type="Gene3D" id="1.10.1670.10">
    <property type="entry name" value="Helix-hairpin-Helix base-excision DNA repair enzymes (C-terminal)"/>
    <property type="match status" value="1"/>
</dbReference>
<evidence type="ECO:0000256" key="16">
    <source>
        <dbReference type="ARBA" id="ARBA00051439"/>
    </source>
</evidence>
<evidence type="ECO:0000256" key="21">
    <source>
        <dbReference type="ARBA" id="ARBA00069917"/>
    </source>
</evidence>
<evidence type="ECO:0000256" key="13">
    <source>
        <dbReference type="ARBA" id="ARBA00023163"/>
    </source>
</evidence>
<comment type="catalytic activity">
    <reaction evidence="16">
        <text>(2'-deoxyribonucleoside 5'-methylphosphotriester)-DNA + L-cysteinyl-[protein] = 2'-deoxyribonucleotide-DNA + S-methyl-L-cysteinyl-[protein] + H(+)</text>
        <dbReference type="Rhea" id="RHEA:56324"/>
        <dbReference type="Rhea" id="RHEA-COMP:10131"/>
        <dbReference type="Rhea" id="RHEA-COMP:10132"/>
        <dbReference type="Rhea" id="RHEA-COMP:14462"/>
        <dbReference type="Rhea" id="RHEA-COMP:14463"/>
        <dbReference type="ChEBI" id="CHEBI:15378"/>
        <dbReference type="ChEBI" id="CHEBI:29950"/>
        <dbReference type="ChEBI" id="CHEBI:82612"/>
        <dbReference type="ChEBI" id="CHEBI:140284"/>
        <dbReference type="ChEBI" id="CHEBI:140286"/>
        <dbReference type="EC" id="2.1.1.n11"/>
    </reaction>
</comment>
<dbReference type="InterPro" id="IPR037046">
    <property type="entry name" value="AlkA_N_sf"/>
</dbReference>
<dbReference type="SUPFAM" id="SSF55945">
    <property type="entry name" value="TATA-box binding protein-like"/>
    <property type="match status" value="1"/>
</dbReference>
<dbReference type="GO" id="GO:0008270">
    <property type="term" value="F:zinc ion binding"/>
    <property type="evidence" value="ECO:0007669"/>
    <property type="project" value="InterPro"/>
</dbReference>
<feature type="domain" description="HTH araC/xylS-type" evidence="23">
    <location>
        <begin position="91"/>
        <end position="189"/>
    </location>
</feature>
<evidence type="ECO:0000256" key="6">
    <source>
        <dbReference type="ARBA" id="ARBA00022723"/>
    </source>
</evidence>
<dbReference type="RefSeq" id="WP_324610817.1">
    <property type="nucleotide sequence ID" value="NZ_KQ257834.1"/>
</dbReference>
<keyword evidence="13" id="KW-0804">Transcription</keyword>
<dbReference type="Gene3D" id="1.10.340.30">
    <property type="entry name" value="Hypothetical protein, domain 2"/>
    <property type="match status" value="1"/>
</dbReference>
<dbReference type="InterPro" id="IPR023170">
    <property type="entry name" value="HhH_base_excis_C"/>
</dbReference>
<evidence type="ECO:0000259" key="23">
    <source>
        <dbReference type="PROSITE" id="PS01124"/>
    </source>
</evidence>
<organism evidence="24 25">
    <name type="scientific">Streptomyces acidiscabies</name>
    <dbReference type="NCBI Taxonomy" id="42234"/>
    <lineage>
        <taxon>Bacteria</taxon>
        <taxon>Bacillati</taxon>
        <taxon>Actinomycetota</taxon>
        <taxon>Actinomycetes</taxon>
        <taxon>Kitasatosporales</taxon>
        <taxon>Streptomycetaceae</taxon>
        <taxon>Streptomyces</taxon>
    </lineage>
</organism>
<dbReference type="InterPro" id="IPR035451">
    <property type="entry name" value="Ada-like_dom_sf"/>
</dbReference>
<dbReference type="GO" id="GO:0006307">
    <property type="term" value="P:DNA alkylation repair"/>
    <property type="evidence" value="ECO:0007669"/>
    <property type="project" value="TreeGrafter"/>
</dbReference>
<dbReference type="FunFam" id="1.10.1670.10:FF:000009">
    <property type="entry name" value="DNA-3-methyladenine glycosylase 2 family protein"/>
    <property type="match status" value="1"/>
</dbReference>
<keyword evidence="9" id="KW-0862">Zinc</keyword>
<evidence type="ECO:0000313" key="24">
    <source>
        <dbReference type="EMBL" id="KND24327.1"/>
    </source>
</evidence>
<dbReference type="FunFam" id="1.10.340.30:FF:000008">
    <property type="entry name" value="DNA-3-methyladenine glycosylase 2"/>
    <property type="match status" value="1"/>
</dbReference>
<evidence type="ECO:0000256" key="2">
    <source>
        <dbReference type="ARBA" id="ARBA00001947"/>
    </source>
</evidence>
<evidence type="ECO:0000256" key="3">
    <source>
        <dbReference type="ARBA" id="ARBA00012000"/>
    </source>
</evidence>
<comment type="function">
    <text evidence="17">Is involved in the adaptive response to alkylation damage in DNA caused by alkylating agents. Repairs the Sp diastereomer of DNA methylphosphotriester lesions by a direct and irreversible transfer of the methyl group to one of its own cysteine residues. Also catalyzes the hydrolysis of the deoxyribose N-glycosidic bond to excise 3-methyladenine, 3-methylguanine, 7-methylguanine, O2-methylthymine, and O2-methylcytosine from the damaged DNA polymer formed by alkylation lesions.</text>
</comment>
<evidence type="ECO:0000256" key="18">
    <source>
        <dbReference type="ARBA" id="ARBA00058238"/>
    </source>
</evidence>
<dbReference type="PANTHER" id="PTHR43003">
    <property type="entry name" value="DNA-3-METHYLADENINE GLYCOSYLASE"/>
    <property type="match status" value="1"/>
</dbReference>
<evidence type="ECO:0000256" key="5">
    <source>
        <dbReference type="ARBA" id="ARBA00022679"/>
    </source>
</evidence>
<dbReference type="Proteomes" id="UP000037151">
    <property type="component" value="Unassembled WGS sequence"/>
</dbReference>
<keyword evidence="5" id="KW-0808">Transferase</keyword>
<evidence type="ECO:0000256" key="8">
    <source>
        <dbReference type="ARBA" id="ARBA00022801"/>
    </source>
</evidence>
<keyword evidence="10" id="KW-0805">Transcription regulation</keyword>
<dbReference type="GO" id="GO:0003700">
    <property type="term" value="F:DNA-binding transcription factor activity"/>
    <property type="evidence" value="ECO:0007669"/>
    <property type="project" value="InterPro"/>
</dbReference>
<evidence type="ECO:0000256" key="14">
    <source>
        <dbReference type="ARBA" id="ARBA00023204"/>
    </source>
</evidence>
<dbReference type="Pfam" id="PF00730">
    <property type="entry name" value="HhH-GPD"/>
    <property type="match status" value="1"/>
</dbReference>
<dbReference type="CDD" id="cd00056">
    <property type="entry name" value="ENDO3c"/>
    <property type="match status" value="1"/>
</dbReference>
<keyword evidence="6" id="KW-0479">Metal-binding</keyword>
<evidence type="ECO:0000256" key="15">
    <source>
        <dbReference type="ARBA" id="ARBA00023268"/>
    </source>
</evidence>
<keyword evidence="7" id="KW-0227">DNA damage</keyword>
<dbReference type="SUPFAM" id="SSF46689">
    <property type="entry name" value="Homeodomain-like"/>
    <property type="match status" value="1"/>
</dbReference>
<dbReference type="SMART" id="SM01009">
    <property type="entry name" value="AlkA_N"/>
    <property type="match status" value="1"/>
</dbReference>
<comment type="function">
    <text evidence="18">The methylation of Alka by methylphosphotriesters in DNA leads to its activation as a transcriptional regulator that activates the transcription of its own gene and other alkylation resistance genes.</text>
</comment>
<dbReference type="GO" id="GO:0032993">
    <property type="term" value="C:protein-DNA complex"/>
    <property type="evidence" value="ECO:0007669"/>
    <property type="project" value="TreeGrafter"/>
</dbReference>
<evidence type="ECO:0000256" key="22">
    <source>
        <dbReference type="ARBA" id="ARBA00076837"/>
    </source>
</evidence>
<dbReference type="SUPFAM" id="SSF48150">
    <property type="entry name" value="DNA-glycosylase"/>
    <property type="match status" value="1"/>
</dbReference>
<accession>A0A0L0JF14</accession>
<keyword evidence="4" id="KW-0489">Methyltransferase</keyword>
<dbReference type="InterPro" id="IPR051912">
    <property type="entry name" value="Alkylbase_DNA_Glycosylase/TA"/>
</dbReference>
<dbReference type="FunFam" id="3.30.310.20:FF:000001">
    <property type="entry name" value="DNA-3-methyladenine glycosylase 2"/>
    <property type="match status" value="1"/>
</dbReference>
<evidence type="ECO:0000256" key="7">
    <source>
        <dbReference type="ARBA" id="ARBA00022763"/>
    </source>
</evidence>
<dbReference type="InterPro" id="IPR004026">
    <property type="entry name" value="Ada_DNA_repair_Zn-bd"/>
</dbReference>
<dbReference type="InterPro" id="IPR010316">
    <property type="entry name" value="AlkA_N"/>
</dbReference>
<comment type="caution">
    <text evidence="24">The sequence shown here is derived from an EMBL/GenBank/DDBJ whole genome shotgun (WGS) entry which is preliminary data.</text>
</comment>
<dbReference type="Pfam" id="PF02805">
    <property type="entry name" value="Ada_Zn_binding"/>
    <property type="match status" value="1"/>
</dbReference>
<dbReference type="InterPro" id="IPR018060">
    <property type="entry name" value="HTH_AraC"/>
</dbReference>
<comment type="cofactor">
    <cofactor evidence="2">
        <name>Zn(2+)</name>
        <dbReference type="ChEBI" id="CHEBI:29105"/>
    </cofactor>
</comment>
<evidence type="ECO:0000256" key="9">
    <source>
        <dbReference type="ARBA" id="ARBA00022833"/>
    </source>
</evidence>
<dbReference type="Gene3D" id="3.30.310.20">
    <property type="entry name" value="DNA-3-methyladenine glycosylase AlkA, N-terminal domain"/>
    <property type="match status" value="1"/>
</dbReference>
<proteinExistence type="inferred from homology"/>
<comment type="catalytic activity">
    <reaction evidence="1">
        <text>Hydrolysis of alkylated DNA, releasing 3-methyladenine, 3-methylguanine, 7-methylguanine and 7-methyladenine.</text>
        <dbReference type="EC" id="3.2.2.21"/>
    </reaction>
</comment>
<evidence type="ECO:0000256" key="17">
    <source>
        <dbReference type="ARBA" id="ARBA00056940"/>
    </source>
</evidence>
<keyword evidence="8" id="KW-0378">Hydrolase</keyword>
<dbReference type="GO" id="GO:0043916">
    <property type="term" value="F:DNA-7-methylguanine glycosylase activity"/>
    <property type="evidence" value="ECO:0007669"/>
    <property type="project" value="TreeGrafter"/>
</dbReference>
<dbReference type="GO" id="GO:0032259">
    <property type="term" value="P:methylation"/>
    <property type="evidence" value="ECO:0007669"/>
    <property type="project" value="UniProtKB-KW"/>
</dbReference>
<keyword evidence="15" id="KW-0511">Multifunctional enzyme</keyword>
<dbReference type="FunFam" id="1.10.10.60:FF:000281">
    <property type="entry name" value="DNA-3-methyladenine glycosylase 2"/>
    <property type="match status" value="1"/>
</dbReference>
<gene>
    <name evidence="24" type="ORF">IQ63_42800</name>
</gene>
<dbReference type="Gene3D" id="1.10.10.60">
    <property type="entry name" value="Homeodomain-like"/>
    <property type="match status" value="1"/>
</dbReference>
<evidence type="ECO:0000256" key="4">
    <source>
        <dbReference type="ARBA" id="ARBA00022603"/>
    </source>
</evidence>
<dbReference type="GO" id="GO:0043565">
    <property type="term" value="F:sequence-specific DNA binding"/>
    <property type="evidence" value="ECO:0007669"/>
    <property type="project" value="InterPro"/>
</dbReference>